<dbReference type="EMBL" id="JAAVJC010000240">
    <property type="protein sequence ID" value="NJQ17103.1"/>
    <property type="molecule type" value="Genomic_DNA"/>
</dbReference>
<name>A0ABX1CFZ7_9ACTN</name>
<protein>
    <submittedName>
        <fullName evidence="2">Uncharacterized protein</fullName>
    </submittedName>
</protein>
<dbReference type="RefSeq" id="WP_168089793.1">
    <property type="nucleotide sequence ID" value="NZ_BHZH01000253.1"/>
</dbReference>
<evidence type="ECO:0000313" key="2">
    <source>
        <dbReference type="EMBL" id="NJQ17103.1"/>
    </source>
</evidence>
<reference evidence="2 3" key="1">
    <citation type="submission" date="2020-03" db="EMBL/GenBank/DDBJ databases">
        <title>Draft genome of Streptomyces sp. ventii, isolated from the Axial Seamount in the Pacific Ocean, and resequencing of the two type strains Streptomyces lonarensis strain NCL 716 and Streptomyces bohaiensis strain 11A07.</title>
        <authorList>
            <person name="Loughran R.M."/>
            <person name="Pfannmuller K.M."/>
            <person name="Wasson B.J."/>
            <person name="Deadmond M.C."/>
            <person name="Paddock B.E."/>
            <person name="Koyack M.J."/>
            <person name="Gallegos D.A."/>
            <person name="Mitchell E.A."/>
            <person name="Ushijima B."/>
            <person name="Saw J.H."/>
            <person name="Mcphail K.L."/>
            <person name="Videau P."/>
        </authorList>
    </citation>
    <scope>NUCLEOTIDE SEQUENCE [LARGE SCALE GENOMIC DNA]</scope>
    <source>
        <strain evidence="2 3">11A07</strain>
    </source>
</reference>
<keyword evidence="3" id="KW-1185">Reference proteome</keyword>
<organism evidence="2 3">
    <name type="scientific">Streptomyces bohaiensis</name>
    <dbReference type="NCBI Taxonomy" id="1431344"/>
    <lineage>
        <taxon>Bacteria</taxon>
        <taxon>Bacillati</taxon>
        <taxon>Actinomycetota</taxon>
        <taxon>Actinomycetes</taxon>
        <taxon>Kitasatosporales</taxon>
        <taxon>Streptomycetaceae</taxon>
        <taxon>Streptomyces</taxon>
    </lineage>
</organism>
<evidence type="ECO:0000313" key="3">
    <source>
        <dbReference type="Proteomes" id="UP000727056"/>
    </source>
</evidence>
<feature type="region of interest" description="Disordered" evidence="1">
    <location>
        <begin position="1"/>
        <end position="28"/>
    </location>
</feature>
<gene>
    <name evidence="2" type="ORF">HCN52_19720</name>
</gene>
<sequence length="55" mass="6045">MRAATTAPGSVDDVGRTGRVRSGRNSRPLETIDSHASFVRPYPDIALPRQICVRH</sequence>
<proteinExistence type="predicted"/>
<accession>A0ABX1CFZ7</accession>
<evidence type="ECO:0000256" key="1">
    <source>
        <dbReference type="SAM" id="MobiDB-lite"/>
    </source>
</evidence>
<comment type="caution">
    <text evidence="2">The sequence shown here is derived from an EMBL/GenBank/DDBJ whole genome shotgun (WGS) entry which is preliminary data.</text>
</comment>
<dbReference type="Proteomes" id="UP000727056">
    <property type="component" value="Unassembled WGS sequence"/>
</dbReference>